<dbReference type="InterPro" id="IPR003961">
    <property type="entry name" value="FN3_dom"/>
</dbReference>
<dbReference type="CDD" id="cd00063">
    <property type="entry name" value="FN3"/>
    <property type="match status" value="1"/>
</dbReference>
<dbReference type="OrthoDB" id="8923679at2759"/>
<evidence type="ECO:0000256" key="1">
    <source>
        <dbReference type="SAM" id="MobiDB-lite"/>
    </source>
</evidence>
<gene>
    <name evidence="5" type="primary">LOC118497837</name>
</gene>
<feature type="region of interest" description="Disordered" evidence="1">
    <location>
        <begin position="440"/>
        <end position="467"/>
    </location>
</feature>
<dbReference type="Gene3D" id="2.60.40.10">
    <property type="entry name" value="Immunoglobulins"/>
    <property type="match status" value="1"/>
</dbReference>
<sequence length="533" mass="56686">MGGRPDGGQSGRREAPTRNTVKALNATAHVALKPTGPLRPEKRRNGPGVANGSSVARPSEDRSLQRVSGLREPLDGKLKAPGLESQFFLPVSLDAFVTKGSGTQHSTERGVPFMGHARHPKPTCVHGAQGSSYLWGPETGRRSSLAIIARVTEQMAPAGAAAANSPSRLGGLLWLDHVPDSTPDLRCAGAPAPAFPHGRAHAVPFLQRPENRPGPGTCRWPHQTSSSEPPPVSLPELSPWPVPLAALAAALARPLPRLHQCSRPADEGLWDVFVKDVPRGATSYSISLDRLRPGVTYEFRVAAVNQLGYGEPSRPSAAVSAQADAPFYAEWWFLLVLALSCLVVVLLAAFALVLRGQSRRYRSCSTGKGLSHVEESVTLDNGGFAALELNSRHLSVKNTFSKKNGTRSPPRPSPGGLHYSDEDICNKYNGAALAESMTLQEKSVDASESEGTDSESEDAPPPHSFVNHYLSDPTYCGSWKRRAPGGRAAPHRYEAVAAAEAPPLHTVVTTQSAVFAPAGLGARTPLTGFSSFV</sequence>
<reference evidence="5" key="1">
    <citation type="submission" date="2025-08" db="UniProtKB">
        <authorList>
            <consortium name="RefSeq"/>
        </authorList>
    </citation>
    <scope>IDENTIFICATION</scope>
    <source>
        <tissue evidence="5">Muscle</tissue>
    </source>
</reference>
<dbReference type="PROSITE" id="PS50853">
    <property type="entry name" value="FN3"/>
    <property type="match status" value="1"/>
</dbReference>
<dbReference type="InterPro" id="IPR013783">
    <property type="entry name" value="Ig-like_fold"/>
</dbReference>
<dbReference type="KEGG" id="pdic:118497837"/>
<feature type="transmembrane region" description="Helical" evidence="2">
    <location>
        <begin position="331"/>
        <end position="354"/>
    </location>
</feature>
<protein>
    <submittedName>
        <fullName evidence="5">Protein sidekick-1-like</fullName>
    </submittedName>
</protein>
<evidence type="ECO:0000313" key="4">
    <source>
        <dbReference type="Proteomes" id="UP000504628"/>
    </source>
</evidence>
<dbReference type="AlphaFoldDB" id="A0A7E6CRN3"/>
<feature type="domain" description="Fibronectin type-III" evidence="3">
    <location>
        <begin position="228"/>
        <end position="324"/>
    </location>
</feature>
<keyword evidence="2" id="KW-0472">Membrane</keyword>
<evidence type="ECO:0000259" key="3">
    <source>
        <dbReference type="PROSITE" id="PS50853"/>
    </source>
</evidence>
<dbReference type="RefSeq" id="XP_035869537.1">
    <property type="nucleotide sequence ID" value="XM_036013644.1"/>
</dbReference>
<evidence type="ECO:0000313" key="5">
    <source>
        <dbReference type="RefSeq" id="XP_035869537.1"/>
    </source>
</evidence>
<keyword evidence="2" id="KW-1133">Transmembrane helix</keyword>
<dbReference type="Pfam" id="PF00041">
    <property type="entry name" value="fn3"/>
    <property type="match status" value="1"/>
</dbReference>
<feature type="region of interest" description="Disordered" evidence="1">
    <location>
        <begin position="207"/>
        <end position="234"/>
    </location>
</feature>
<evidence type="ECO:0000256" key="2">
    <source>
        <dbReference type="SAM" id="Phobius"/>
    </source>
</evidence>
<feature type="region of interest" description="Disordered" evidence="1">
    <location>
        <begin position="398"/>
        <end position="421"/>
    </location>
</feature>
<organism evidence="4 5">
    <name type="scientific">Phyllostomus discolor</name>
    <name type="common">pale spear-nosed bat</name>
    <dbReference type="NCBI Taxonomy" id="89673"/>
    <lineage>
        <taxon>Eukaryota</taxon>
        <taxon>Metazoa</taxon>
        <taxon>Chordata</taxon>
        <taxon>Craniata</taxon>
        <taxon>Vertebrata</taxon>
        <taxon>Euteleostomi</taxon>
        <taxon>Mammalia</taxon>
        <taxon>Eutheria</taxon>
        <taxon>Laurasiatheria</taxon>
        <taxon>Chiroptera</taxon>
        <taxon>Yangochiroptera</taxon>
        <taxon>Phyllostomidae</taxon>
        <taxon>Phyllostominae</taxon>
        <taxon>Phyllostomus</taxon>
    </lineage>
</organism>
<keyword evidence="4" id="KW-1185">Reference proteome</keyword>
<keyword evidence="2" id="KW-0812">Transmembrane</keyword>
<accession>A0A7E6CRN3</accession>
<dbReference type="GeneID" id="118497837"/>
<dbReference type="SUPFAM" id="SSF49265">
    <property type="entry name" value="Fibronectin type III"/>
    <property type="match status" value="1"/>
</dbReference>
<feature type="compositionally biased region" description="Gly residues" evidence="1">
    <location>
        <begin position="1"/>
        <end position="10"/>
    </location>
</feature>
<feature type="compositionally biased region" description="Acidic residues" evidence="1">
    <location>
        <begin position="447"/>
        <end position="458"/>
    </location>
</feature>
<dbReference type="InParanoid" id="A0A7E6CRN3"/>
<name>A0A7E6CRN3_9CHIR</name>
<feature type="region of interest" description="Disordered" evidence="1">
    <location>
        <begin position="1"/>
        <end position="75"/>
    </location>
</feature>
<dbReference type="Proteomes" id="UP000504628">
    <property type="component" value="Chromosome 13"/>
</dbReference>
<proteinExistence type="predicted"/>
<dbReference type="InterPro" id="IPR036116">
    <property type="entry name" value="FN3_sf"/>
</dbReference>